<dbReference type="Pfam" id="PF18480">
    <property type="entry name" value="DUF5615"/>
    <property type="match status" value="1"/>
</dbReference>
<keyword evidence="3" id="KW-1185">Reference proteome</keyword>
<evidence type="ECO:0000313" key="2">
    <source>
        <dbReference type="EMBL" id="MCV3217313.1"/>
    </source>
</evidence>
<protein>
    <submittedName>
        <fullName evidence="2">DUF5615 family PIN-like protein</fullName>
    </submittedName>
</protein>
<name>A0ABT3B7F9_9CYAN</name>
<organism evidence="2 3">
    <name type="scientific">Plectonema radiosum NIES-515</name>
    <dbReference type="NCBI Taxonomy" id="2986073"/>
    <lineage>
        <taxon>Bacteria</taxon>
        <taxon>Bacillati</taxon>
        <taxon>Cyanobacteriota</taxon>
        <taxon>Cyanophyceae</taxon>
        <taxon>Oscillatoriophycideae</taxon>
        <taxon>Oscillatoriales</taxon>
        <taxon>Microcoleaceae</taxon>
        <taxon>Plectonema</taxon>
    </lineage>
</organism>
<feature type="domain" description="DUF5615" evidence="1">
    <location>
        <begin position="8"/>
        <end position="43"/>
    </location>
</feature>
<dbReference type="EMBL" id="JAOWRF010000396">
    <property type="protein sequence ID" value="MCV3217313.1"/>
    <property type="molecule type" value="Genomic_DNA"/>
</dbReference>
<reference evidence="2 3" key="1">
    <citation type="submission" date="2022-10" db="EMBL/GenBank/DDBJ databases">
        <title>Identification of biosynthetic pathway for the production of the potent trypsin inhibitor radiosumin.</title>
        <authorList>
            <person name="Fewer D.P."/>
            <person name="Delbaje E."/>
            <person name="Ouyang X."/>
            <person name="Agostino P.D."/>
            <person name="Wahlsten M."/>
            <person name="Jokela J."/>
            <person name="Permi P."/>
            <person name="Haapaniemi E."/>
            <person name="Koistinen H."/>
        </authorList>
    </citation>
    <scope>NUCLEOTIDE SEQUENCE [LARGE SCALE GENOMIC DNA]</scope>
    <source>
        <strain evidence="2 3">NIES-515</strain>
    </source>
</reference>
<gene>
    <name evidence="2" type="ORF">OGM63_28030</name>
</gene>
<evidence type="ECO:0000259" key="1">
    <source>
        <dbReference type="Pfam" id="PF18480"/>
    </source>
</evidence>
<comment type="caution">
    <text evidence="2">The sequence shown here is derived from an EMBL/GenBank/DDBJ whole genome shotgun (WGS) entry which is preliminary data.</text>
</comment>
<dbReference type="InterPro" id="IPR041049">
    <property type="entry name" value="DUF5615"/>
</dbReference>
<evidence type="ECO:0000313" key="3">
    <source>
        <dbReference type="Proteomes" id="UP001526143"/>
    </source>
</evidence>
<proteinExistence type="predicted"/>
<sequence length="44" mass="5080">MDIPFLIYDVLTSYDPRQANQSISDEDVLQFAHQQQRVVITLNG</sequence>
<accession>A0ABT3B7F9</accession>
<dbReference type="RefSeq" id="WP_263749020.1">
    <property type="nucleotide sequence ID" value="NZ_JAOWRF010000396.1"/>
</dbReference>
<dbReference type="Proteomes" id="UP001526143">
    <property type="component" value="Unassembled WGS sequence"/>
</dbReference>